<proteinExistence type="inferred from homology"/>
<dbReference type="InterPro" id="IPR045046">
    <property type="entry name" value="Vps9-like"/>
</dbReference>
<dbReference type="SUPFAM" id="SSF48350">
    <property type="entry name" value="GTPase activation domain, GAP"/>
    <property type="match status" value="1"/>
</dbReference>
<evidence type="ECO:0000256" key="4">
    <source>
        <dbReference type="ARBA" id="ARBA00022658"/>
    </source>
</evidence>
<accession>A0ABQ8IU67</accession>
<evidence type="ECO:0000256" key="6">
    <source>
        <dbReference type="SAM" id="MobiDB-lite"/>
    </source>
</evidence>
<protein>
    <submittedName>
        <fullName evidence="9">GTPase-activating protein and VPS9 domain-containing protein 1</fullName>
    </submittedName>
</protein>
<dbReference type="InterPro" id="IPR003123">
    <property type="entry name" value="VPS9"/>
</dbReference>
<sequence>MDLVQLIEKVRHQYVHIQDERQFIHKLNNDVNDEIDSMIRTMWIIKNQRYICDKLHESHQLNNNINDPINLINESNKIQQSEFIEGYKKFGSNESLLSQLLQHLRDNPKSISYLLFYAEKECSNFLDLLCKIIISTVYNHCFLDHDKLSLIDMMEELIEIYINFYDDLRRHMHSKNSSFGIVYRNFCDEQSELKTFYRLALTKPIMLVLSEDSLFLDIDSNRAVMRFCQEERQKHFGSENSPEYEENLNKYKKWTIQKMKYFVNNFIRSLKENIYAFPQSLIWLMVRMYTKLIERFDYQKVNSIFVDMIFFYLICPAIQNPDLFGITDLHINHIAHYNLMQCAQIIQMLALSNWEKVSGPYQQVCSLFDRNCLSFIMEHIFIVAKNSTDSISQQQQQRRSSTSIESIELPYFLCSDIELKFLLEYIGLFLQRNDQPDQPLNTYYRQLPQSILNFDYDDGKVNSLKSERSIRKSKSISDYIDSLDEFSSLNIKHLLANNGDNLPTLKCLFNSKQIFKITNQNFSQRFIGMKNEEKILGNIIDRQIILNETVDRIREEIDKLFNLEIDNFPCSPIINDTSIDKTNNNLASLLRSNDDDDDDQPINEIENDPINQSLDDTFDDEINMQSLGTLTLQLGDLVDLDISSNEMDRNRNHSPEFSNESNSNKSSNSSSGNPVGKKVISSFKNIKDKMKNISLSKDNKQQQQQRTSLIDLSKTNNNVQIGNQSIIADRTEIKAETDKIFDKYRSTTTTTKQLQQSMENENISNQQRYSPDLIILNNNDVENSIVDIDFLGDIHLKIYKLISLIDLFHVYRRYKFLNLSNKNDFILFLKILLSESNDMNEISTSVLIMDIIRIVQDIDQEELSNIFQKIEIDWKTRNFYIIYLLKSRQYLLQRLKQIDSVQQSLHKDHSSTDFIIISFLVRSILEKQEQNIQELIRKFRDSTTLTDEKASLVQRLLDHTIDQLQTKLFTDEQLTLLRQILERHLMNRIYLLAFYPNGDIDQLRDQILHQQINQLSLNLSHNSKLLNIPTKFFTTSPWPSAQAELLLLSAYKTPRDKIQCIYRCCSHIMTLLSTSQNSIPSADDLLPVLIFVVIKSNTRSILSTIEYINTFYLNEMTGEQSYYWTQFCSAVEFIKTILHCNP</sequence>
<comment type="similarity">
    <text evidence="2">Belongs to the GAPVD1 family.</text>
</comment>
<dbReference type="SMART" id="SM00167">
    <property type="entry name" value="VPS9"/>
    <property type="match status" value="1"/>
</dbReference>
<dbReference type="InterPro" id="IPR008936">
    <property type="entry name" value="Rho_GTPase_activation_prot"/>
</dbReference>
<keyword evidence="4" id="KW-0344">Guanine-nucleotide releasing factor</keyword>
<feature type="compositionally biased region" description="Acidic residues" evidence="6">
    <location>
        <begin position="594"/>
        <end position="607"/>
    </location>
</feature>
<feature type="region of interest" description="Disordered" evidence="6">
    <location>
        <begin position="590"/>
        <end position="616"/>
    </location>
</feature>
<keyword evidence="5" id="KW-0472">Membrane</keyword>
<dbReference type="InterPro" id="IPR037191">
    <property type="entry name" value="VPS9_dom_sf"/>
</dbReference>
<dbReference type="PANTHER" id="PTHR23101">
    <property type="entry name" value="RAB GDP/GTP EXCHANGE FACTOR"/>
    <property type="match status" value="1"/>
</dbReference>
<reference evidence="9 10" key="1">
    <citation type="journal article" date="2018" name="J. Allergy Clin. Immunol.">
        <title>High-quality assembly of Dermatophagoides pteronyssinus genome and transcriptome reveals a wide range of novel allergens.</title>
        <authorList>
            <person name="Liu X.Y."/>
            <person name="Yang K.Y."/>
            <person name="Wang M.Q."/>
            <person name="Kwok J.S."/>
            <person name="Zeng X."/>
            <person name="Yang Z."/>
            <person name="Xiao X.J."/>
            <person name="Lau C.P."/>
            <person name="Li Y."/>
            <person name="Huang Z.M."/>
            <person name="Ba J.G."/>
            <person name="Yim A.K."/>
            <person name="Ouyang C.Y."/>
            <person name="Ngai S.M."/>
            <person name="Chan T.F."/>
            <person name="Leung E.L."/>
            <person name="Liu L."/>
            <person name="Liu Z.G."/>
            <person name="Tsui S.K."/>
        </authorList>
    </citation>
    <scope>NUCLEOTIDE SEQUENCE [LARGE SCALE GENOMIC DNA]</scope>
    <source>
        <strain evidence="9">Derp</strain>
    </source>
</reference>
<feature type="domain" description="VPS9" evidence="8">
    <location>
        <begin position="1002"/>
        <end position="1142"/>
    </location>
</feature>
<feature type="compositionally biased region" description="Low complexity" evidence="6">
    <location>
        <begin position="658"/>
        <end position="673"/>
    </location>
</feature>
<dbReference type="Pfam" id="PF00616">
    <property type="entry name" value="RasGAP"/>
    <property type="match status" value="1"/>
</dbReference>
<dbReference type="Proteomes" id="UP000887458">
    <property type="component" value="Unassembled WGS sequence"/>
</dbReference>
<evidence type="ECO:0000259" key="8">
    <source>
        <dbReference type="PROSITE" id="PS51205"/>
    </source>
</evidence>
<dbReference type="Pfam" id="PF02204">
    <property type="entry name" value="VPS9"/>
    <property type="match status" value="1"/>
</dbReference>
<dbReference type="PROSITE" id="PS50018">
    <property type="entry name" value="RAS_GTPASE_ACTIV_2"/>
    <property type="match status" value="1"/>
</dbReference>
<name>A0ABQ8IU67_DERPT</name>
<comment type="subcellular location">
    <subcellularLocation>
        <location evidence="1">Membrane</location>
        <topology evidence="1">Peripheral membrane protein</topology>
    </subcellularLocation>
</comment>
<feature type="region of interest" description="Disordered" evidence="6">
    <location>
        <begin position="646"/>
        <end position="678"/>
    </location>
</feature>
<evidence type="ECO:0000256" key="3">
    <source>
        <dbReference type="ARBA" id="ARBA00022583"/>
    </source>
</evidence>
<feature type="domain" description="Ras-GAP" evidence="7">
    <location>
        <begin position="142"/>
        <end position="351"/>
    </location>
</feature>
<keyword evidence="10" id="KW-1185">Reference proteome</keyword>
<dbReference type="Gene3D" id="1.20.1050.80">
    <property type="entry name" value="VPS9 domain"/>
    <property type="match status" value="1"/>
</dbReference>
<comment type="caution">
    <text evidence="9">The sequence shown here is derived from an EMBL/GenBank/DDBJ whole genome shotgun (WGS) entry which is preliminary data.</text>
</comment>
<evidence type="ECO:0000256" key="2">
    <source>
        <dbReference type="ARBA" id="ARBA00008489"/>
    </source>
</evidence>
<keyword evidence="3" id="KW-0254">Endocytosis</keyword>
<dbReference type="SUPFAM" id="SSF109993">
    <property type="entry name" value="VPS9 domain"/>
    <property type="match status" value="1"/>
</dbReference>
<gene>
    <name evidence="9" type="primary">GAPVD1</name>
    <name evidence="9" type="ORF">DERP_009446</name>
</gene>
<evidence type="ECO:0000313" key="10">
    <source>
        <dbReference type="Proteomes" id="UP000887458"/>
    </source>
</evidence>
<evidence type="ECO:0000256" key="1">
    <source>
        <dbReference type="ARBA" id="ARBA00004170"/>
    </source>
</evidence>
<dbReference type="InterPro" id="IPR001936">
    <property type="entry name" value="RasGAP_dom"/>
</dbReference>
<dbReference type="PANTHER" id="PTHR23101:SF25">
    <property type="entry name" value="GTPASE-ACTIVATING PROTEIN AND VPS9 DOMAIN-CONTAINING PROTEIN 1"/>
    <property type="match status" value="1"/>
</dbReference>
<reference evidence="9 10" key="2">
    <citation type="journal article" date="2022" name="Mol. Biol. Evol.">
        <title>Comparative Genomics Reveals Insights into the Divergent Evolution of Astigmatic Mites and Household Pest Adaptations.</title>
        <authorList>
            <person name="Xiong Q."/>
            <person name="Wan A.T."/>
            <person name="Liu X."/>
            <person name="Fung C.S."/>
            <person name="Xiao X."/>
            <person name="Malainual N."/>
            <person name="Hou J."/>
            <person name="Wang L."/>
            <person name="Wang M."/>
            <person name="Yang K.Y."/>
            <person name="Cui Y."/>
            <person name="Leung E.L."/>
            <person name="Nong W."/>
            <person name="Shin S.K."/>
            <person name="Au S.W."/>
            <person name="Jeong K.Y."/>
            <person name="Chew F.T."/>
            <person name="Hui J.H."/>
            <person name="Leung T.F."/>
            <person name="Tungtrongchitr A."/>
            <person name="Zhong N."/>
            <person name="Liu Z."/>
            <person name="Tsui S.K."/>
        </authorList>
    </citation>
    <scope>NUCLEOTIDE SEQUENCE [LARGE SCALE GENOMIC DNA]</scope>
    <source>
        <strain evidence="9">Derp</strain>
    </source>
</reference>
<organism evidence="9 10">
    <name type="scientific">Dermatophagoides pteronyssinus</name>
    <name type="common">European house dust mite</name>
    <dbReference type="NCBI Taxonomy" id="6956"/>
    <lineage>
        <taxon>Eukaryota</taxon>
        <taxon>Metazoa</taxon>
        <taxon>Ecdysozoa</taxon>
        <taxon>Arthropoda</taxon>
        <taxon>Chelicerata</taxon>
        <taxon>Arachnida</taxon>
        <taxon>Acari</taxon>
        <taxon>Acariformes</taxon>
        <taxon>Sarcoptiformes</taxon>
        <taxon>Astigmata</taxon>
        <taxon>Psoroptidia</taxon>
        <taxon>Analgoidea</taxon>
        <taxon>Pyroglyphidae</taxon>
        <taxon>Dermatophagoidinae</taxon>
        <taxon>Dermatophagoides</taxon>
    </lineage>
</organism>
<dbReference type="PROSITE" id="PS51205">
    <property type="entry name" value="VPS9"/>
    <property type="match status" value="1"/>
</dbReference>
<dbReference type="EMBL" id="NJHN03000117">
    <property type="protein sequence ID" value="KAH9413848.1"/>
    <property type="molecule type" value="Genomic_DNA"/>
</dbReference>
<dbReference type="Gene3D" id="1.10.506.10">
    <property type="entry name" value="GTPase Activation - p120gap, domain 1"/>
    <property type="match status" value="1"/>
</dbReference>
<evidence type="ECO:0000313" key="9">
    <source>
        <dbReference type="EMBL" id="KAH9413848.1"/>
    </source>
</evidence>
<evidence type="ECO:0000259" key="7">
    <source>
        <dbReference type="PROSITE" id="PS50018"/>
    </source>
</evidence>
<evidence type="ECO:0000256" key="5">
    <source>
        <dbReference type="ARBA" id="ARBA00023136"/>
    </source>
</evidence>